<dbReference type="STRING" id="1293891.TMES_08640"/>
<evidence type="ECO:0000313" key="9">
    <source>
        <dbReference type="Proteomes" id="UP000193391"/>
    </source>
</evidence>
<dbReference type="InterPro" id="IPR006664">
    <property type="entry name" value="OMP_bac"/>
</dbReference>
<evidence type="ECO:0000256" key="5">
    <source>
        <dbReference type="SAM" id="MobiDB-lite"/>
    </source>
</evidence>
<evidence type="ECO:0000256" key="1">
    <source>
        <dbReference type="ARBA" id="ARBA00004442"/>
    </source>
</evidence>
<comment type="caution">
    <text evidence="8">The sequence shown here is derived from an EMBL/GenBank/DDBJ whole genome shotgun (WGS) entry which is preliminary data.</text>
</comment>
<reference evidence="8 9" key="1">
    <citation type="submission" date="2014-03" db="EMBL/GenBank/DDBJ databases">
        <title>The draft genome sequence of Thalassospira mesophila JCM 18969.</title>
        <authorList>
            <person name="Lai Q."/>
            <person name="Shao Z."/>
        </authorList>
    </citation>
    <scope>NUCLEOTIDE SEQUENCE [LARGE SCALE GENOMIC DNA]</scope>
    <source>
        <strain evidence="8 9">JCM 18969</strain>
    </source>
</reference>
<dbReference type="Gene3D" id="3.30.1330.60">
    <property type="entry name" value="OmpA-like domain"/>
    <property type="match status" value="1"/>
</dbReference>
<evidence type="ECO:0000256" key="4">
    <source>
        <dbReference type="PROSITE-ProRule" id="PRU00473"/>
    </source>
</evidence>
<gene>
    <name evidence="8" type="ORF">TMES_08640</name>
</gene>
<dbReference type="PRINTS" id="PR01021">
    <property type="entry name" value="OMPADOMAIN"/>
</dbReference>
<feature type="chain" id="PRO_5012056407" evidence="6">
    <location>
        <begin position="19"/>
        <end position="302"/>
    </location>
</feature>
<feature type="domain" description="OmpA-like" evidence="7">
    <location>
        <begin position="188"/>
        <end position="302"/>
    </location>
</feature>
<dbReference type="InterPro" id="IPR006665">
    <property type="entry name" value="OmpA-like"/>
</dbReference>
<dbReference type="Pfam" id="PF00691">
    <property type="entry name" value="OmpA"/>
    <property type="match status" value="1"/>
</dbReference>
<feature type="region of interest" description="Disordered" evidence="5">
    <location>
        <begin position="281"/>
        <end position="302"/>
    </location>
</feature>
<dbReference type="PANTHER" id="PTHR30329:SF21">
    <property type="entry name" value="LIPOPROTEIN YIAD-RELATED"/>
    <property type="match status" value="1"/>
</dbReference>
<organism evidence="8 9">
    <name type="scientific">Thalassospira mesophila</name>
    <dbReference type="NCBI Taxonomy" id="1293891"/>
    <lineage>
        <taxon>Bacteria</taxon>
        <taxon>Pseudomonadati</taxon>
        <taxon>Pseudomonadota</taxon>
        <taxon>Alphaproteobacteria</taxon>
        <taxon>Rhodospirillales</taxon>
        <taxon>Thalassospiraceae</taxon>
        <taxon>Thalassospira</taxon>
    </lineage>
</organism>
<keyword evidence="9" id="KW-1185">Reference proteome</keyword>
<keyword evidence="6" id="KW-0732">Signal</keyword>
<evidence type="ECO:0000256" key="6">
    <source>
        <dbReference type="SAM" id="SignalP"/>
    </source>
</evidence>
<dbReference type="OrthoDB" id="189250at2"/>
<dbReference type="SUPFAM" id="SSF103088">
    <property type="entry name" value="OmpA-like"/>
    <property type="match status" value="1"/>
</dbReference>
<dbReference type="EMBL" id="JFKA01000003">
    <property type="protein sequence ID" value="OSQ38831.1"/>
    <property type="molecule type" value="Genomic_DNA"/>
</dbReference>
<sequence length="302" mass="32772">MQFRSSFLFALGSVSMLAACSSIDNSGTAVAYGGNPLTYNSSLDTAMHGAEPTTAFGKDLKAEYIAYAEREADEWYDFFDADFFARKAAKVAQNETILPEDPANWRFDDQEIAQKRAVREELIGLLDGGAREAMPDVAATAQARYDCWIEESEEGWQTDLITQCWKEYEDAIDTLKAPKVAAAPAETQPVAAAPRLFTIFFDFDKSTITPVAKRVLDAAADQWAASPGTVSVVGHADASGPNSYNQKLSERRADAAASALTTRGIKADGVKKDAVGEGDLLIPTPDGVREPRNRRVTISIDN</sequence>
<name>A0A1Y2L0T2_9PROT</name>
<accession>A0A1Y2L0T2</accession>
<feature type="signal peptide" evidence="6">
    <location>
        <begin position="1"/>
        <end position="18"/>
    </location>
</feature>
<dbReference type="RefSeq" id="WP_085581537.1">
    <property type="nucleotide sequence ID" value="NZ_JFKA01000003.1"/>
</dbReference>
<evidence type="ECO:0000259" key="7">
    <source>
        <dbReference type="PROSITE" id="PS51123"/>
    </source>
</evidence>
<evidence type="ECO:0000256" key="3">
    <source>
        <dbReference type="ARBA" id="ARBA00023237"/>
    </source>
</evidence>
<dbReference type="CDD" id="cd07185">
    <property type="entry name" value="OmpA_C-like"/>
    <property type="match status" value="1"/>
</dbReference>
<dbReference type="PROSITE" id="PS51123">
    <property type="entry name" value="OMPA_2"/>
    <property type="match status" value="1"/>
</dbReference>
<dbReference type="GO" id="GO:0009279">
    <property type="term" value="C:cell outer membrane"/>
    <property type="evidence" value="ECO:0007669"/>
    <property type="project" value="UniProtKB-SubCell"/>
</dbReference>
<dbReference type="PANTHER" id="PTHR30329">
    <property type="entry name" value="STATOR ELEMENT OF FLAGELLAR MOTOR COMPLEX"/>
    <property type="match status" value="1"/>
</dbReference>
<proteinExistence type="predicted"/>
<dbReference type="InterPro" id="IPR050330">
    <property type="entry name" value="Bact_OuterMem_StrucFunc"/>
</dbReference>
<keyword evidence="3" id="KW-0998">Cell outer membrane</keyword>
<protein>
    <submittedName>
        <fullName evidence="8">Cell envelope biogenesis protein OmpA</fullName>
    </submittedName>
</protein>
<evidence type="ECO:0000313" key="8">
    <source>
        <dbReference type="EMBL" id="OSQ38831.1"/>
    </source>
</evidence>
<keyword evidence="2 4" id="KW-0472">Membrane</keyword>
<dbReference type="AlphaFoldDB" id="A0A1Y2L0T2"/>
<dbReference type="PROSITE" id="PS51257">
    <property type="entry name" value="PROKAR_LIPOPROTEIN"/>
    <property type="match status" value="1"/>
</dbReference>
<dbReference type="InterPro" id="IPR036737">
    <property type="entry name" value="OmpA-like_sf"/>
</dbReference>
<dbReference type="Proteomes" id="UP000193391">
    <property type="component" value="Unassembled WGS sequence"/>
</dbReference>
<evidence type="ECO:0000256" key="2">
    <source>
        <dbReference type="ARBA" id="ARBA00023136"/>
    </source>
</evidence>
<comment type="subcellular location">
    <subcellularLocation>
        <location evidence="1">Cell outer membrane</location>
    </subcellularLocation>
</comment>